<comment type="caution">
    <text evidence="1">The sequence shown here is derived from an EMBL/GenBank/DDBJ whole genome shotgun (WGS) entry which is preliminary data.</text>
</comment>
<organism evidence="1 2">
    <name type="scientific">Nitrosococcus oceani C-27</name>
    <dbReference type="NCBI Taxonomy" id="314279"/>
    <lineage>
        <taxon>Bacteria</taxon>
        <taxon>Pseudomonadati</taxon>
        <taxon>Pseudomonadota</taxon>
        <taxon>Gammaproteobacteria</taxon>
        <taxon>Chromatiales</taxon>
        <taxon>Chromatiaceae</taxon>
        <taxon>Nitrosococcus</taxon>
    </lineage>
</organism>
<protein>
    <recommendedName>
        <fullName evidence="3">Antitoxin</fullName>
    </recommendedName>
</protein>
<name>A0A0E2Z2T5_9GAMM</name>
<reference evidence="1 2" key="1">
    <citation type="submission" date="2014-07" db="EMBL/GenBank/DDBJ databases">
        <title>Comparative analysis of Nitrosococcus oceani genome inventories of strains from Pacific and Atlantic gyres.</title>
        <authorList>
            <person name="Lim C.K."/>
            <person name="Wang L."/>
            <person name="Sayavedra-Soto L.A."/>
            <person name="Klotz M.G."/>
        </authorList>
    </citation>
    <scope>NUCLEOTIDE SEQUENCE [LARGE SCALE GENOMIC DNA]</scope>
    <source>
        <strain evidence="1 2">C-27</strain>
    </source>
</reference>
<evidence type="ECO:0008006" key="3">
    <source>
        <dbReference type="Google" id="ProtNLM"/>
    </source>
</evidence>
<evidence type="ECO:0000313" key="2">
    <source>
        <dbReference type="Proteomes" id="UP000028839"/>
    </source>
</evidence>
<gene>
    <name evidence="1" type="ORF">IB75_08000</name>
</gene>
<evidence type="ECO:0000313" key="1">
    <source>
        <dbReference type="EMBL" id="KFI19531.1"/>
    </source>
</evidence>
<dbReference type="EMBL" id="JPGN01000049">
    <property type="protein sequence ID" value="KFI19531.1"/>
    <property type="molecule type" value="Genomic_DNA"/>
</dbReference>
<dbReference type="AlphaFoldDB" id="A0A0E2Z2T5"/>
<dbReference type="Pfam" id="PF09957">
    <property type="entry name" value="VapB_antitoxin"/>
    <property type="match status" value="1"/>
</dbReference>
<sequence length="69" mass="8264">MRTNIDLDDKLLEAAFRCVSVKSKKELVHLALKEFVEHHQRKDLRELRGRASIRSDYDYKALREYKDDT</sequence>
<proteinExistence type="predicted"/>
<dbReference type="InterPro" id="IPR019239">
    <property type="entry name" value="VapB_antitoxin"/>
</dbReference>
<dbReference type="HOGENOM" id="CLU_179376_0_1_6"/>
<dbReference type="Proteomes" id="UP000028839">
    <property type="component" value="Unassembled WGS sequence"/>
</dbReference>
<accession>A0A0E2Z2T5</accession>
<dbReference type="OrthoDB" id="9805830at2"/>